<evidence type="ECO:0008006" key="3">
    <source>
        <dbReference type="Google" id="ProtNLM"/>
    </source>
</evidence>
<name>A0ABW2ZAL3_9SPHI</name>
<dbReference type="EMBL" id="JBHTIA010000003">
    <property type="protein sequence ID" value="MFD0763853.1"/>
    <property type="molecule type" value="Genomic_DNA"/>
</dbReference>
<keyword evidence="2" id="KW-1185">Reference proteome</keyword>
<sequence length="156" mass="18168">MESWEVNPYEEGTDHYEIWEVLIRGDFDGFIAQSWDMVADGYISEGFFGVDMGKSTDPQSWKLTFPTLESYKVQWMQDSEGFAKNDFASNPREVFYKTTRLENFDFHDDTVLVHKVFDGTLTLTNGQIIPLKWRSLFLLKHVGSWKIAGFCGYIHE</sequence>
<accession>A0ABW2ZAL3</accession>
<organism evidence="1 2">
    <name type="scientific">Mucilaginibacter lutimaris</name>
    <dbReference type="NCBI Taxonomy" id="931629"/>
    <lineage>
        <taxon>Bacteria</taxon>
        <taxon>Pseudomonadati</taxon>
        <taxon>Bacteroidota</taxon>
        <taxon>Sphingobacteriia</taxon>
        <taxon>Sphingobacteriales</taxon>
        <taxon>Sphingobacteriaceae</taxon>
        <taxon>Mucilaginibacter</taxon>
    </lineage>
</organism>
<proteinExistence type="predicted"/>
<reference evidence="2" key="1">
    <citation type="journal article" date="2019" name="Int. J. Syst. Evol. Microbiol.">
        <title>The Global Catalogue of Microorganisms (GCM) 10K type strain sequencing project: providing services to taxonomists for standard genome sequencing and annotation.</title>
        <authorList>
            <consortium name="The Broad Institute Genomics Platform"/>
            <consortium name="The Broad Institute Genome Sequencing Center for Infectious Disease"/>
            <person name="Wu L."/>
            <person name="Ma J."/>
        </authorList>
    </citation>
    <scope>NUCLEOTIDE SEQUENCE [LARGE SCALE GENOMIC DNA]</scope>
    <source>
        <strain evidence="2">CCUG 60742</strain>
    </source>
</reference>
<evidence type="ECO:0000313" key="2">
    <source>
        <dbReference type="Proteomes" id="UP001597073"/>
    </source>
</evidence>
<gene>
    <name evidence="1" type="ORF">ACFQZI_03265</name>
</gene>
<dbReference type="Proteomes" id="UP001597073">
    <property type="component" value="Unassembled WGS sequence"/>
</dbReference>
<comment type="caution">
    <text evidence="1">The sequence shown here is derived from an EMBL/GenBank/DDBJ whole genome shotgun (WGS) entry which is preliminary data.</text>
</comment>
<dbReference type="RefSeq" id="WP_377138333.1">
    <property type="nucleotide sequence ID" value="NZ_JBHTIA010000003.1"/>
</dbReference>
<protein>
    <recommendedName>
        <fullName evidence="3">DUF4440 domain-containing protein</fullName>
    </recommendedName>
</protein>
<evidence type="ECO:0000313" key="1">
    <source>
        <dbReference type="EMBL" id="MFD0763853.1"/>
    </source>
</evidence>